<evidence type="ECO:0000256" key="1">
    <source>
        <dbReference type="SAM" id="Phobius"/>
    </source>
</evidence>
<reference evidence="2 3" key="1">
    <citation type="journal article" date="2022" name="Int. J. Syst. Evol. Microbiol.">
        <title>Neobacillus kokaensis sp. nov., isolated from soil.</title>
        <authorList>
            <person name="Yuki K."/>
            <person name="Matsubara H."/>
            <person name="Yamaguchi S."/>
        </authorList>
    </citation>
    <scope>NUCLEOTIDE SEQUENCE [LARGE SCALE GENOMIC DNA]</scope>
    <source>
        <strain evidence="2 3">LOB 377</strain>
    </source>
</reference>
<dbReference type="Proteomes" id="UP000637074">
    <property type="component" value="Unassembled WGS sequence"/>
</dbReference>
<feature type="transmembrane region" description="Helical" evidence="1">
    <location>
        <begin position="202"/>
        <end position="223"/>
    </location>
</feature>
<evidence type="ECO:0000313" key="3">
    <source>
        <dbReference type="Proteomes" id="UP000637074"/>
    </source>
</evidence>
<dbReference type="RefSeq" id="WP_191274252.1">
    <property type="nucleotide sequence ID" value="NZ_BNDS01000013.1"/>
</dbReference>
<dbReference type="PROSITE" id="PS51257">
    <property type="entry name" value="PROKAR_LIPOPROTEIN"/>
    <property type="match status" value="1"/>
</dbReference>
<keyword evidence="1" id="KW-1133">Transmembrane helix</keyword>
<keyword evidence="1" id="KW-0812">Transmembrane</keyword>
<gene>
    <name evidence="2" type="primary">tuaF</name>
    <name evidence="2" type="ORF">AM1BK_30500</name>
</gene>
<proteinExistence type="predicted"/>
<organism evidence="2 3">
    <name type="scientific">Neobacillus kokaensis</name>
    <dbReference type="NCBI Taxonomy" id="2759023"/>
    <lineage>
        <taxon>Bacteria</taxon>
        <taxon>Bacillati</taxon>
        <taxon>Bacillota</taxon>
        <taxon>Bacilli</taxon>
        <taxon>Bacillales</taxon>
        <taxon>Bacillaceae</taxon>
        <taxon>Neobacillus</taxon>
    </lineage>
</organism>
<comment type="caution">
    <text evidence="2">The sequence shown here is derived from an EMBL/GenBank/DDBJ whole genome shotgun (WGS) entry which is preliminary data.</text>
</comment>
<protein>
    <submittedName>
        <fullName evidence="2">Teichuronic acid biosynthesis protein TuaF</fullName>
    </submittedName>
</protein>
<accession>A0ABQ3N7P2</accession>
<evidence type="ECO:0000313" key="2">
    <source>
        <dbReference type="EMBL" id="GHH99507.1"/>
    </source>
</evidence>
<sequence length="229" mass="26170">MLHEIQRIKEKGKKFALFLIVLPVLLGACGWLLPVGKEDSTYTADAVMTLGNYGLPDLNNPKRVTFLLTHAPFYETHLPGLWDEKQLDITTKLQVRAVNENMINLTYTDDTEESAVKILNEITSAFSDMDEERYQQKRNLIQETIDELANKEVGPEVKVEQQRFLYELKTTLLDLKPAEVIKPADQEAIITENRAFGSKERAVLGVLLGVVLSFLWVFIPLIFREQSKY</sequence>
<keyword evidence="1" id="KW-0472">Membrane</keyword>
<keyword evidence="3" id="KW-1185">Reference proteome</keyword>
<dbReference type="EMBL" id="BNDS01000013">
    <property type="protein sequence ID" value="GHH99507.1"/>
    <property type="molecule type" value="Genomic_DNA"/>
</dbReference>
<name>A0ABQ3N7P2_9BACI</name>
<feature type="transmembrane region" description="Helical" evidence="1">
    <location>
        <begin position="15"/>
        <end position="33"/>
    </location>
</feature>